<dbReference type="Proteomes" id="UP000002630">
    <property type="component" value="Unassembled WGS sequence"/>
</dbReference>
<reference evidence="2 3" key="1">
    <citation type="journal article" date="2010" name="Nature">
        <title>The Ectocarpus genome and the independent evolution of multicellularity in brown algae.</title>
        <authorList>
            <person name="Cock J.M."/>
            <person name="Sterck L."/>
            <person name="Rouze P."/>
            <person name="Scornet D."/>
            <person name="Allen A.E."/>
            <person name="Amoutzias G."/>
            <person name="Anthouard V."/>
            <person name="Artiguenave F."/>
            <person name="Aury J.M."/>
            <person name="Badger J.H."/>
            <person name="Beszteri B."/>
            <person name="Billiau K."/>
            <person name="Bonnet E."/>
            <person name="Bothwell J.H."/>
            <person name="Bowler C."/>
            <person name="Boyen C."/>
            <person name="Brownlee C."/>
            <person name="Carrano C.J."/>
            <person name="Charrier B."/>
            <person name="Cho G.Y."/>
            <person name="Coelho S.M."/>
            <person name="Collen J."/>
            <person name="Corre E."/>
            <person name="Da Silva C."/>
            <person name="Delage L."/>
            <person name="Delaroque N."/>
            <person name="Dittami S.M."/>
            <person name="Doulbeau S."/>
            <person name="Elias M."/>
            <person name="Farnham G."/>
            <person name="Gachon C.M."/>
            <person name="Gschloessl B."/>
            <person name="Heesch S."/>
            <person name="Jabbari K."/>
            <person name="Jubin C."/>
            <person name="Kawai H."/>
            <person name="Kimura K."/>
            <person name="Kloareg B."/>
            <person name="Kupper F.C."/>
            <person name="Lang D."/>
            <person name="Le Bail A."/>
            <person name="Leblanc C."/>
            <person name="Lerouge P."/>
            <person name="Lohr M."/>
            <person name="Lopez P.J."/>
            <person name="Martens C."/>
            <person name="Maumus F."/>
            <person name="Michel G."/>
            <person name="Miranda-Saavedra D."/>
            <person name="Morales J."/>
            <person name="Moreau H."/>
            <person name="Motomura T."/>
            <person name="Nagasato C."/>
            <person name="Napoli C.A."/>
            <person name="Nelson D.R."/>
            <person name="Nyvall-Collen P."/>
            <person name="Peters A.F."/>
            <person name="Pommier C."/>
            <person name="Potin P."/>
            <person name="Poulain J."/>
            <person name="Quesneville H."/>
            <person name="Read B."/>
            <person name="Rensing S.A."/>
            <person name="Ritter A."/>
            <person name="Rousvoal S."/>
            <person name="Samanta M."/>
            <person name="Samson G."/>
            <person name="Schroeder D.C."/>
            <person name="Segurens B."/>
            <person name="Strittmatter M."/>
            <person name="Tonon T."/>
            <person name="Tregear J.W."/>
            <person name="Valentin K."/>
            <person name="von Dassow P."/>
            <person name="Yamagishi T."/>
            <person name="Van de Peer Y."/>
            <person name="Wincker P."/>
        </authorList>
    </citation>
    <scope>NUCLEOTIDE SEQUENCE [LARGE SCALE GENOMIC DNA]</scope>
    <source>
        <strain evidence="3">Ec32 / CCAP1310/4</strain>
    </source>
</reference>
<feature type="compositionally biased region" description="Gly residues" evidence="1">
    <location>
        <begin position="10"/>
        <end position="21"/>
    </location>
</feature>
<dbReference type="EMBL" id="FN649760">
    <property type="protein sequence ID" value="CBJ32229.1"/>
    <property type="molecule type" value="Genomic_DNA"/>
</dbReference>
<accession>D7FWZ1</accession>
<feature type="region of interest" description="Disordered" evidence="1">
    <location>
        <begin position="1"/>
        <end position="29"/>
    </location>
</feature>
<evidence type="ECO:0000313" key="2">
    <source>
        <dbReference type="EMBL" id="CBJ32229.1"/>
    </source>
</evidence>
<dbReference type="InParanoid" id="D7FWZ1"/>
<protein>
    <submittedName>
        <fullName evidence="2">Uncharacterized protein</fullName>
    </submittedName>
</protein>
<organism evidence="2 3">
    <name type="scientific">Ectocarpus siliculosus</name>
    <name type="common">Brown alga</name>
    <name type="synonym">Conferva siliculosa</name>
    <dbReference type="NCBI Taxonomy" id="2880"/>
    <lineage>
        <taxon>Eukaryota</taxon>
        <taxon>Sar</taxon>
        <taxon>Stramenopiles</taxon>
        <taxon>Ochrophyta</taxon>
        <taxon>PX clade</taxon>
        <taxon>Phaeophyceae</taxon>
        <taxon>Ectocarpales</taxon>
        <taxon>Ectocarpaceae</taxon>
        <taxon>Ectocarpus</taxon>
    </lineage>
</organism>
<sequence length="29" mass="2442">MAGASRDSSGGSGSGGAGSGGSTASKILA</sequence>
<dbReference type="AlphaFoldDB" id="D7FWZ1"/>
<proteinExistence type="predicted"/>
<evidence type="ECO:0000313" key="3">
    <source>
        <dbReference type="Proteomes" id="UP000002630"/>
    </source>
</evidence>
<keyword evidence="3" id="KW-1185">Reference proteome</keyword>
<name>D7FWZ1_ECTSI</name>
<evidence type="ECO:0000256" key="1">
    <source>
        <dbReference type="SAM" id="MobiDB-lite"/>
    </source>
</evidence>
<gene>
    <name evidence="2" type="ORF">Esi_0319_0020</name>
</gene>